<evidence type="ECO:0000256" key="1">
    <source>
        <dbReference type="ARBA" id="ARBA00004162"/>
    </source>
</evidence>
<dbReference type="EMBL" id="VIRM01000002">
    <property type="protein sequence ID" value="TQS23894.1"/>
    <property type="molecule type" value="Genomic_DNA"/>
</dbReference>
<feature type="compositionally biased region" description="Gly residues" evidence="6">
    <location>
        <begin position="461"/>
        <end position="487"/>
    </location>
</feature>
<gene>
    <name evidence="9" type="ORF">FLX08_02085</name>
</gene>
<dbReference type="GO" id="GO:0005886">
    <property type="term" value="C:plasma membrane"/>
    <property type="evidence" value="ECO:0007669"/>
    <property type="project" value="UniProtKB-SubCell"/>
</dbReference>
<dbReference type="InterPro" id="IPR052027">
    <property type="entry name" value="PspC"/>
</dbReference>
<name>A0A544Z4B6_9ACTN</name>
<evidence type="ECO:0000256" key="6">
    <source>
        <dbReference type="SAM" id="MobiDB-lite"/>
    </source>
</evidence>
<evidence type="ECO:0000256" key="3">
    <source>
        <dbReference type="ARBA" id="ARBA00022692"/>
    </source>
</evidence>
<feature type="region of interest" description="Disordered" evidence="6">
    <location>
        <begin position="448"/>
        <end position="534"/>
    </location>
</feature>
<dbReference type="AlphaFoldDB" id="A0A544Z4B6"/>
<sequence length="736" mass="74314">MTEAPPTPAPDSPGTPEPEKVLSRSRDGRMITGVCAGLGRFTGMDPVLFRVGFGVLVLASGTGVLLYIAAFLLMRQPSGGPGHLEQWTRRMFDAETVLALLAAVFAFGLIINVASGGINRGTIVVGTLLAIVLMAAHTRGVDLLTMAKSMPERATGRRGMTRATPNFAPFAPFAEPPAREPYEGGRPATETPLRETPAPQAQAQRSAADTTDRVDTAGAAGSAGTAGTADATSAAGTAGTRDPAAPRPASDGAADSAADTTDAGPASDGAADSAADTTDAGPAADKTADDTAIHHRTVPAAAVGDTAIHDRTVPPAAVGDTAIHDTIAQDSVAAPAKAVDDTLVQETVSGDATAPVGRADGDPPTRPFEPLARLAAEPAPGTFTPDPNTPSPDAAAPNVPGPDASSLGGPAGWAPRTAPGAPGPSVSAPPADAGYRRLSDLAREARAGAYGDGGARDHGMRGQGMRGQGMRGHAGGGHGAGGHGFGAGEPFAPHGPYSRGREPHQPYGTPYPPPPSPYAPPVPPPPRPPKAKRPRSFVGGLTICLALIVGGIMVTMQRTGSGSVGLPVVGGAVLVTIGVGLLVAAWVGRGAALIAAGTLVALVLVGSSTVNGIPRKIGSFVWHPVGVVQTPGPYELGIGEGKLDLSDVTLKPGGRVRFDASVSMGQLTVVVPSTARVEVHGFAKLGEVRIDHKVEDGSDVQFDRVLEPEAPVEGDVPTIELYVKAGLGDVEVRRGA</sequence>
<accession>A0A544Z4B6</accession>
<dbReference type="PANTHER" id="PTHR33885:SF3">
    <property type="entry name" value="PHAGE SHOCK PROTEIN C"/>
    <property type="match status" value="1"/>
</dbReference>
<evidence type="ECO:0000256" key="7">
    <source>
        <dbReference type="SAM" id="Phobius"/>
    </source>
</evidence>
<feature type="region of interest" description="Disordered" evidence="6">
    <location>
        <begin position="153"/>
        <end position="293"/>
    </location>
</feature>
<evidence type="ECO:0000313" key="9">
    <source>
        <dbReference type="EMBL" id="TQS23894.1"/>
    </source>
</evidence>
<reference evidence="9 10" key="1">
    <citation type="submission" date="2019-07" db="EMBL/GenBank/DDBJ databases">
        <title>Microbispora hainanensis DSM 45428.</title>
        <authorList>
            <person name="Thawai C."/>
        </authorList>
    </citation>
    <scope>NUCLEOTIDE SEQUENCE [LARGE SCALE GENOMIC DNA]</scope>
    <source>
        <strain evidence="9 10">DSM 45428</strain>
    </source>
</reference>
<proteinExistence type="predicted"/>
<dbReference type="Pfam" id="PF04024">
    <property type="entry name" value="PspC"/>
    <property type="match status" value="1"/>
</dbReference>
<feature type="region of interest" description="Disordered" evidence="6">
    <location>
        <begin position="347"/>
        <end position="433"/>
    </location>
</feature>
<organism evidence="9 10">
    <name type="scientific">Microbispora hainanensis</name>
    <dbReference type="NCBI Taxonomy" id="568844"/>
    <lineage>
        <taxon>Bacteria</taxon>
        <taxon>Bacillati</taxon>
        <taxon>Actinomycetota</taxon>
        <taxon>Actinomycetes</taxon>
        <taxon>Streptosporangiales</taxon>
        <taxon>Streptosporangiaceae</taxon>
        <taxon>Microbispora</taxon>
    </lineage>
</organism>
<feature type="region of interest" description="Disordered" evidence="6">
    <location>
        <begin position="1"/>
        <end position="24"/>
    </location>
</feature>
<evidence type="ECO:0000256" key="2">
    <source>
        <dbReference type="ARBA" id="ARBA00022475"/>
    </source>
</evidence>
<keyword evidence="3 7" id="KW-0812">Transmembrane</keyword>
<evidence type="ECO:0000259" key="8">
    <source>
        <dbReference type="Pfam" id="PF04024"/>
    </source>
</evidence>
<comment type="subcellular location">
    <subcellularLocation>
        <location evidence="1">Cell membrane</location>
        <topology evidence="1">Single-pass membrane protein</topology>
    </subcellularLocation>
</comment>
<feature type="transmembrane region" description="Helical" evidence="7">
    <location>
        <begin position="94"/>
        <end position="115"/>
    </location>
</feature>
<feature type="compositionally biased region" description="Pro residues" evidence="6">
    <location>
        <begin position="509"/>
        <end position="528"/>
    </location>
</feature>
<feature type="transmembrane region" description="Helical" evidence="7">
    <location>
        <begin position="47"/>
        <end position="73"/>
    </location>
</feature>
<feature type="transmembrane region" description="Helical" evidence="7">
    <location>
        <begin position="121"/>
        <end position="141"/>
    </location>
</feature>
<feature type="transmembrane region" description="Helical" evidence="7">
    <location>
        <begin position="537"/>
        <end position="556"/>
    </location>
</feature>
<evidence type="ECO:0000256" key="4">
    <source>
        <dbReference type="ARBA" id="ARBA00022989"/>
    </source>
</evidence>
<feature type="compositionally biased region" description="Low complexity" evidence="6">
    <location>
        <begin position="368"/>
        <end position="380"/>
    </location>
</feature>
<dbReference type="RefSeq" id="WP_142616462.1">
    <property type="nucleotide sequence ID" value="NZ_VIRM01000002.1"/>
</dbReference>
<protein>
    <submittedName>
        <fullName evidence="9">PspC domain-containing protein</fullName>
    </submittedName>
</protein>
<evidence type="ECO:0000313" key="10">
    <source>
        <dbReference type="Proteomes" id="UP000316541"/>
    </source>
</evidence>
<keyword evidence="5 7" id="KW-0472">Membrane</keyword>
<feature type="transmembrane region" description="Helical" evidence="7">
    <location>
        <begin position="562"/>
        <end position="584"/>
    </location>
</feature>
<feature type="compositionally biased region" description="Pro residues" evidence="6">
    <location>
        <begin position="1"/>
        <end position="16"/>
    </location>
</feature>
<feature type="domain" description="Phage shock protein PspC N-terminal" evidence="8">
    <location>
        <begin position="21"/>
        <end position="75"/>
    </location>
</feature>
<feature type="transmembrane region" description="Helical" evidence="7">
    <location>
        <begin position="591"/>
        <end position="610"/>
    </location>
</feature>
<feature type="compositionally biased region" description="Low complexity" evidence="6">
    <location>
        <begin position="216"/>
        <end position="285"/>
    </location>
</feature>
<dbReference type="Proteomes" id="UP000316541">
    <property type="component" value="Unassembled WGS sequence"/>
</dbReference>
<feature type="compositionally biased region" description="Low complexity" evidence="6">
    <location>
        <begin position="418"/>
        <end position="433"/>
    </location>
</feature>
<keyword evidence="4 7" id="KW-1133">Transmembrane helix</keyword>
<feature type="compositionally biased region" description="Low complexity" evidence="6">
    <location>
        <begin position="157"/>
        <end position="173"/>
    </location>
</feature>
<dbReference type="PANTHER" id="PTHR33885">
    <property type="entry name" value="PHAGE SHOCK PROTEIN C"/>
    <property type="match status" value="1"/>
</dbReference>
<dbReference type="InterPro" id="IPR007168">
    <property type="entry name" value="Phageshock_PspC_N"/>
</dbReference>
<keyword evidence="2" id="KW-1003">Cell membrane</keyword>
<evidence type="ECO:0000256" key="5">
    <source>
        <dbReference type="ARBA" id="ARBA00023136"/>
    </source>
</evidence>
<comment type="caution">
    <text evidence="9">The sequence shown here is derived from an EMBL/GenBank/DDBJ whole genome shotgun (WGS) entry which is preliminary data.</text>
</comment>